<name>A0A086JGZ2_TOXGO</name>
<feature type="transmembrane region" description="Helical" evidence="7">
    <location>
        <begin position="368"/>
        <end position="385"/>
    </location>
</feature>
<comment type="subcellular location">
    <subcellularLocation>
        <location evidence="1">Membrane</location>
    </subcellularLocation>
</comment>
<reference evidence="8 9" key="1">
    <citation type="submission" date="2014-02" db="EMBL/GenBank/DDBJ databases">
        <authorList>
            <person name="Sibley D."/>
            <person name="Venepally P."/>
            <person name="Karamycheva S."/>
            <person name="Hadjithomas M."/>
            <person name="Khan A."/>
            <person name="Brunk B."/>
            <person name="Roos D."/>
            <person name="Caler E."/>
            <person name="Lorenzi H."/>
        </authorList>
    </citation>
    <scope>NUCLEOTIDE SEQUENCE [LARGE SCALE GENOMIC DNA]</scope>
    <source>
        <strain evidence="8 9">GAB2-2007-GAL-DOM2</strain>
    </source>
</reference>
<dbReference type="EMBL" id="AHZU02001529">
    <property type="protein sequence ID" value="KFG31410.1"/>
    <property type="molecule type" value="Genomic_DNA"/>
</dbReference>
<feature type="transmembrane region" description="Helical" evidence="7">
    <location>
        <begin position="235"/>
        <end position="253"/>
    </location>
</feature>
<dbReference type="InterPro" id="IPR048254">
    <property type="entry name" value="CDP_ALCOHOL_P_TRANSF_CS"/>
</dbReference>
<evidence type="ECO:0000313" key="8">
    <source>
        <dbReference type="EMBL" id="KFG31410.1"/>
    </source>
</evidence>
<gene>
    <name evidence="8" type="ORF">TGDOM2_257510</name>
</gene>
<dbReference type="PROSITE" id="PS00379">
    <property type="entry name" value="CDP_ALCOHOL_P_TRANSF"/>
    <property type="match status" value="1"/>
</dbReference>
<feature type="transmembrane region" description="Helical" evidence="7">
    <location>
        <begin position="84"/>
        <end position="100"/>
    </location>
</feature>
<protein>
    <submittedName>
        <fullName evidence="8">CDP-alcohol phosphatidyltransferase superfamily protein</fullName>
        <ecNumber evidence="8">2.7.8.1</ecNumber>
    </submittedName>
</protein>
<proteinExistence type="inferred from homology"/>
<feature type="transmembrane region" description="Helical" evidence="7">
    <location>
        <begin position="335"/>
        <end position="356"/>
    </location>
</feature>
<feature type="region of interest" description="Disordered" evidence="6">
    <location>
        <begin position="411"/>
        <end position="451"/>
    </location>
</feature>
<accession>A0A086JGZ2</accession>
<sequence length="467" mass="52032">MMVGGVFGCFITRQGLEELRRYEYRGGGSTPIDRLMNPWWDYVAGKLPLWLSPNLLTVFGFGCTLLCMLLVMSWMPHLREAAPRWVYFAMCLLLFVYQTLDAVDGKQARRTNSSTPLGQLFDHGCDSFSTVFAVFINAATARMGVCMFSYVLLAILQMQMFIYSWWEIHFHVYRCHTGVTGVTEGQLVTMGVNLLGAIFGPDIFLLTFGQCLALTYSPAAAFFPDCLLNTPMQYIISFPFYLLLTYMLVSDIFNGCRLVNDKALAIPQLIGCFSHVLFQFAFFCSGLMQTHPAVCYSLIIINSSIVVLRMNIAATCRLRFYPVQWPALPFYATSLYFYLACPNPSSPLAAVLSSPLSEAQQAYQQKHVIPWVLTAVSLWSVFYLYDFLLSTITAICSHLDITCFCVNAKEEKGKGRGRGPSAGSPKLEGLQGDSPVAARGGTSPMQTRRRAQAAVNAQELNALKKSS</sequence>
<keyword evidence="4 7" id="KW-0472">Membrane</keyword>
<dbReference type="PANTHER" id="PTHR10414:SF37">
    <property type="entry name" value="BB IN A BOXCAR, ISOFORM C"/>
    <property type="match status" value="1"/>
</dbReference>
<comment type="similarity">
    <text evidence="2 5">Belongs to the CDP-alcohol phosphatidyltransferase class-I family.</text>
</comment>
<evidence type="ECO:0000256" key="5">
    <source>
        <dbReference type="RuleBase" id="RU003750"/>
    </source>
</evidence>
<feature type="transmembrane region" description="Helical" evidence="7">
    <location>
        <begin position="203"/>
        <end position="223"/>
    </location>
</feature>
<evidence type="ECO:0000256" key="3">
    <source>
        <dbReference type="ARBA" id="ARBA00022679"/>
    </source>
</evidence>
<feature type="transmembrane region" description="Helical" evidence="7">
    <location>
        <begin position="265"/>
        <end position="287"/>
    </location>
</feature>
<dbReference type="EC" id="2.7.8.1" evidence="8"/>
<dbReference type="AlphaFoldDB" id="A0A086JGZ2"/>
<dbReference type="VEuPathDB" id="ToxoDB:TGDOM2_257510"/>
<feature type="transmembrane region" description="Helical" evidence="7">
    <location>
        <begin position="294"/>
        <end position="315"/>
    </location>
</feature>
<dbReference type="PANTHER" id="PTHR10414">
    <property type="entry name" value="ETHANOLAMINEPHOSPHOTRANSFERASE"/>
    <property type="match status" value="1"/>
</dbReference>
<dbReference type="GO" id="GO:0004307">
    <property type="term" value="F:ethanolaminephosphotransferase activity"/>
    <property type="evidence" value="ECO:0007669"/>
    <property type="project" value="UniProtKB-EC"/>
</dbReference>
<dbReference type="InterPro" id="IPR000462">
    <property type="entry name" value="CDP-OH_P_trans"/>
</dbReference>
<evidence type="ECO:0000256" key="4">
    <source>
        <dbReference type="ARBA" id="ARBA00023136"/>
    </source>
</evidence>
<dbReference type="GO" id="GO:0016020">
    <property type="term" value="C:membrane"/>
    <property type="evidence" value="ECO:0007669"/>
    <property type="project" value="UniProtKB-SubCell"/>
</dbReference>
<evidence type="ECO:0000256" key="1">
    <source>
        <dbReference type="ARBA" id="ARBA00004370"/>
    </source>
</evidence>
<keyword evidence="7" id="KW-1133">Transmembrane helix</keyword>
<dbReference type="GO" id="GO:0008654">
    <property type="term" value="P:phospholipid biosynthetic process"/>
    <property type="evidence" value="ECO:0007669"/>
    <property type="project" value="InterPro"/>
</dbReference>
<dbReference type="InterPro" id="IPR043130">
    <property type="entry name" value="CDP-OH_PTrfase_TM_dom"/>
</dbReference>
<evidence type="ECO:0000256" key="7">
    <source>
        <dbReference type="SAM" id="Phobius"/>
    </source>
</evidence>
<dbReference type="OrthoDB" id="196717at2759"/>
<organism evidence="8 9">
    <name type="scientific">Toxoplasma gondii GAB2-2007-GAL-DOM2</name>
    <dbReference type="NCBI Taxonomy" id="1130820"/>
    <lineage>
        <taxon>Eukaryota</taxon>
        <taxon>Sar</taxon>
        <taxon>Alveolata</taxon>
        <taxon>Apicomplexa</taxon>
        <taxon>Conoidasida</taxon>
        <taxon>Coccidia</taxon>
        <taxon>Eucoccidiorida</taxon>
        <taxon>Eimeriorina</taxon>
        <taxon>Sarcocystidae</taxon>
        <taxon>Toxoplasma</taxon>
    </lineage>
</organism>
<dbReference type="Pfam" id="PF01066">
    <property type="entry name" value="CDP-OH_P_transf"/>
    <property type="match status" value="1"/>
</dbReference>
<dbReference type="InterPro" id="IPR014472">
    <property type="entry name" value="CHOPT"/>
</dbReference>
<dbReference type="Proteomes" id="UP000028837">
    <property type="component" value="Unassembled WGS sequence"/>
</dbReference>
<dbReference type="Gene3D" id="1.20.120.1760">
    <property type="match status" value="1"/>
</dbReference>
<feature type="transmembrane region" description="Helical" evidence="7">
    <location>
        <begin position="49"/>
        <end position="72"/>
    </location>
</feature>
<evidence type="ECO:0000313" key="9">
    <source>
        <dbReference type="Proteomes" id="UP000028837"/>
    </source>
</evidence>
<keyword evidence="3 5" id="KW-0808">Transferase</keyword>
<comment type="caution">
    <text evidence="8">The sequence shown here is derived from an EMBL/GenBank/DDBJ whole genome shotgun (WGS) entry which is preliminary data.</text>
</comment>
<evidence type="ECO:0000256" key="2">
    <source>
        <dbReference type="ARBA" id="ARBA00010441"/>
    </source>
</evidence>
<evidence type="ECO:0000256" key="6">
    <source>
        <dbReference type="SAM" id="MobiDB-lite"/>
    </source>
</evidence>
<keyword evidence="7" id="KW-0812">Transmembrane</keyword>